<dbReference type="AlphaFoldDB" id="A0A9X3EBJ2"/>
<dbReference type="Proteomes" id="UP001150830">
    <property type="component" value="Unassembled WGS sequence"/>
</dbReference>
<protein>
    <submittedName>
        <fullName evidence="1">Type I-F CRISPR-associated endoribonuclease Cas6/Csy4</fullName>
    </submittedName>
</protein>
<dbReference type="EMBL" id="JAPNOA010000018">
    <property type="protein sequence ID" value="MCY0964512.1"/>
    <property type="molecule type" value="Genomic_DNA"/>
</dbReference>
<keyword evidence="2" id="KW-1185">Reference proteome</keyword>
<organism evidence="1 2">
    <name type="scientific">Parathalassolituus penaei</name>
    <dbReference type="NCBI Taxonomy" id="2997323"/>
    <lineage>
        <taxon>Bacteria</taxon>
        <taxon>Pseudomonadati</taxon>
        <taxon>Pseudomonadota</taxon>
        <taxon>Gammaproteobacteria</taxon>
        <taxon>Oceanospirillales</taxon>
        <taxon>Oceanospirillaceae</taxon>
        <taxon>Parathalassolituus</taxon>
    </lineage>
</organism>
<dbReference type="Pfam" id="PF09618">
    <property type="entry name" value="Cas_Csy4"/>
    <property type="match status" value="1"/>
</dbReference>
<sequence>MDYYLDITLLPDPEFEEQVLLNALFSKFHRGMSQTVPGQVGVSFPDFGKRLGARLRLHGSAAALDKLMAAGWMKGLGDYTQISGIQAVPAVCQYRTVRRVQAKSVWNKRRRSIAKGWLTEEEAETRIPDSQQKDLKHLPFLQIKSLSNGNSMRVYIEHGEIVTALVDGTFNSYGLSTTATIPWF</sequence>
<evidence type="ECO:0000313" key="2">
    <source>
        <dbReference type="Proteomes" id="UP001150830"/>
    </source>
</evidence>
<dbReference type="GO" id="GO:0043571">
    <property type="term" value="P:maintenance of CRISPR repeat elements"/>
    <property type="evidence" value="ECO:0007669"/>
    <property type="project" value="InterPro"/>
</dbReference>
<proteinExistence type="predicted"/>
<accession>A0A9X3EBJ2</accession>
<dbReference type="NCBIfam" id="TIGR02563">
    <property type="entry name" value="cas_Csy4"/>
    <property type="match status" value="1"/>
</dbReference>
<dbReference type="Gene3D" id="3.30.70.2540">
    <property type="entry name" value="CRISPR-associated endoribonuclease Cas6/Csy4"/>
    <property type="match status" value="1"/>
</dbReference>
<evidence type="ECO:0000313" key="1">
    <source>
        <dbReference type="EMBL" id="MCY0964512.1"/>
    </source>
</evidence>
<gene>
    <name evidence="1" type="primary">cas6f</name>
    <name evidence="1" type="ORF">OUO13_04880</name>
</gene>
<dbReference type="CDD" id="cd09739">
    <property type="entry name" value="Cas6_I-F"/>
    <property type="match status" value="1"/>
</dbReference>
<dbReference type="GO" id="GO:0004519">
    <property type="term" value="F:endonuclease activity"/>
    <property type="evidence" value="ECO:0007669"/>
    <property type="project" value="InterPro"/>
</dbReference>
<dbReference type="RefSeq" id="WP_283172729.1">
    <property type="nucleotide sequence ID" value="NZ_JAPNOA010000018.1"/>
</dbReference>
<dbReference type="InterPro" id="IPR042564">
    <property type="entry name" value="CRISPR-Cas6/Csy4_sf"/>
</dbReference>
<reference evidence="1" key="1">
    <citation type="submission" date="2022-11" db="EMBL/GenBank/DDBJ databases">
        <title>Parathalassolutuus dongxingensis gen. nov., sp. nov., a novel member of family Oceanospirillaceae isolated from a coastal shrimp pond in Guangxi, China.</title>
        <authorList>
            <person name="Chen H."/>
        </authorList>
    </citation>
    <scope>NUCLEOTIDE SEQUENCE</scope>
    <source>
        <strain evidence="1">G-43</strain>
    </source>
</reference>
<dbReference type="InterPro" id="IPR013396">
    <property type="entry name" value="CRISPR-assoc_prot_Csy4"/>
</dbReference>
<comment type="caution">
    <text evidence="1">The sequence shown here is derived from an EMBL/GenBank/DDBJ whole genome shotgun (WGS) entry which is preliminary data.</text>
</comment>
<name>A0A9X3EBJ2_9GAMM</name>